<feature type="chain" id="PRO_5022950085" evidence="1">
    <location>
        <begin position="20"/>
        <end position="136"/>
    </location>
</feature>
<dbReference type="AlphaFoldDB" id="A0A5C4RND8"/>
<keyword evidence="1" id="KW-0732">Signal</keyword>
<comment type="caution">
    <text evidence="3">The sequence shown here is derived from an EMBL/GenBank/DDBJ whole genome shotgun (WGS) entry which is preliminary data.</text>
</comment>
<dbReference type="PROSITE" id="PS51257">
    <property type="entry name" value="PROKAR_LIPOPROTEIN"/>
    <property type="match status" value="1"/>
</dbReference>
<feature type="signal peptide" evidence="1">
    <location>
        <begin position="1"/>
        <end position="19"/>
    </location>
</feature>
<evidence type="ECO:0000259" key="2">
    <source>
        <dbReference type="Pfam" id="PF14485"/>
    </source>
</evidence>
<dbReference type="Pfam" id="PF14485">
    <property type="entry name" value="DUF4431"/>
    <property type="match status" value="1"/>
</dbReference>
<proteinExistence type="predicted"/>
<protein>
    <submittedName>
        <fullName evidence="3">DUF4431 domain-containing protein</fullName>
    </submittedName>
</protein>
<accession>A0A5C4RND8</accession>
<dbReference type="EMBL" id="SMDR01000005">
    <property type="protein sequence ID" value="TNJ32642.1"/>
    <property type="molecule type" value="Genomic_DNA"/>
</dbReference>
<evidence type="ECO:0000256" key="1">
    <source>
        <dbReference type="SAM" id="SignalP"/>
    </source>
</evidence>
<evidence type="ECO:0000313" key="4">
    <source>
        <dbReference type="Proteomes" id="UP000305760"/>
    </source>
</evidence>
<feature type="domain" description="DUF4431" evidence="2">
    <location>
        <begin position="88"/>
        <end position="134"/>
    </location>
</feature>
<sequence length="136" mass="14728">MRQLVALAMLFLTACQVQGAGCAQYGPETTELTGSLELRDYPGPPNYESVQAGDRLEQQWILVLPSEMCVDAASPPSTEAGRVTGIREIQLVQGPESPSLLHLRGRKIKVSGQLFSAHTGHHRTPVLLAVRQVSPN</sequence>
<keyword evidence="4" id="KW-1185">Reference proteome</keyword>
<gene>
    <name evidence="3" type="ORF">E1B00_14680</name>
</gene>
<dbReference type="Proteomes" id="UP000305760">
    <property type="component" value="Unassembled WGS sequence"/>
</dbReference>
<name>A0A5C4RND8_9GAMM</name>
<organism evidence="3 4">
    <name type="scientific">Arenimonas terrae</name>
    <dbReference type="NCBI Taxonomy" id="2546226"/>
    <lineage>
        <taxon>Bacteria</taxon>
        <taxon>Pseudomonadati</taxon>
        <taxon>Pseudomonadota</taxon>
        <taxon>Gammaproteobacteria</taxon>
        <taxon>Lysobacterales</taxon>
        <taxon>Lysobacteraceae</taxon>
        <taxon>Arenimonas</taxon>
    </lineage>
</organism>
<evidence type="ECO:0000313" key="3">
    <source>
        <dbReference type="EMBL" id="TNJ32642.1"/>
    </source>
</evidence>
<reference evidence="3 4" key="1">
    <citation type="submission" date="2019-03" db="EMBL/GenBank/DDBJ databases">
        <title>Arenimonas daejeonensis sp. nov., isolated from compost.</title>
        <authorList>
            <person name="Jeon C.O."/>
        </authorList>
    </citation>
    <scope>NUCLEOTIDE SEQUENCE [LARGE SCALE GENOMIC DNA]</scope>
    <source>
        <strain evidence="3 4">R29</strain>
    </source>
</reference>
<dbReference type="OrthoDB" id="1522627at2"/>
<dbReference type="InterPro" id="IPR027826">
    <property type="entry name" value="DUF4431"/>
</dbReference>